<keyword evidence="2" id="KW-1185">Reference proteome</keyword>
<proteinExistence type="predicted"/>
<reference evidence="1 2" key="1">
    <citation type="submission" date="2016-10" db="EMBL/GenBank/DDBJ databases">
        <title>Evaluation of Human, Veterinary and Environmental Mycobacterium chelonae Isolates by Core Genome Phylogenomic Analysis, Targeted Gene Comparison, and Anti-microbial Susceptibility Patterns: A Tale of Mistaken Identities.</title>
        <authorList>
            <person name="Fogelson S.B."/>
            <person name="Camus A.C."/>
            <person name="Lorenz W."/>
            <person name="Vasireddy R."/>
            <person name="Vasireddy S."/>
            <person name="Smith T."/>
            <person name="Brown-Elliott B.A."/>
            <person name="Wallace R.J.Jr."/>
            <person name="Hasan N.A."/>
            <person name="Reischl U."/>
            <person name="Sanchez S."/>
        </authorList>
    </citation>
    <scope>NUCLEOTIDE SEQUENCE [LARGE SCALE GENOMIC DNA]</scope>
    <source>
        <strain evidence="1 2">15518</strain>
    </source>
</reference>
<dbReference type="EMBL" id="MLIS01000179">
    <property type="protein sequence ID" value="OHU75725.1"/>
    <property type="molecule type" value="Genomic_DNA"/>
</dbReference>
<dbReference type="RefSeq" id="WP_070916300.1">
    <property type="nucleotide sequence ID" value="NZ_JAAOOS010000001.1"/>
</dbReference>
<dbReference type="Proteomes" id="UP000179441">
    <property type="component" value="Unassembled WGS sequence"/>
</dbReference>
<dbReference type="SUPFAM" id="SSF89946">
    <property type="entry name" value="Hypothetical protein VC0424"/>
    <property type="match status" value="1"/>
</dbReference>
<dbReference type="AlphaFoldDB" id="A0A1S1M1F5"/>
<protein>
    <submittedName>
        <fullName evidence="1">Uncharacterized protein</fullName>
    </submittedName>
</protein>
<evidence type="ECO:0000313" key="1">
    <source>
        <dbReference type="EMBL" id="OHU75725.1"/>
    </source>
</evidence>
<comment type="caution">
    <text evidence="1">The sequence shown here is derived from an EMBL/GenBank/DDBJ whole genome shotgun (WGS) entry which is preliminary data.</text>
</comment>
<dbReference type="InterPro" id="IPR036701">
    <property type="entry name" value="RraB-like_sf"/>
</dbReference>
<organism evidence="1 2">
    <name type="scientific">Mycobacteroides chelonae</name>
    <name type="common">Mycobacterium chelonae</name>
    <dbReference type="NCBI Taxonomy" id="1774"/>
    <lineage>
        <taxon>Bacteria</taxon>
        <taxon>Bacillati</taxon>
        <taxon>Actinomycetota</taxon>
        <taxon>Actinomycetes</taxon>
        <taxon>Mycobacteriales</taxon>
        <taxon>Mycobacteriaceae</taxon>
        <taxon>Mycobacteroides</taxon>
    </lineage>
</organism>
<gene>
    <name evidence="1" type="ORF">BKG84_27270</name>
</gene>
<accession>A0A1S1M1F5</accession>
<dbReference type="Gene3D" id="3.30.70.970">
    <property type="entry name" value="RraB-like"/>
    <property type="match status" value="1"/>
</dbReference>
<name>A0A1S1M1F5_MYCCH</name>
<sequence>MHLSHSTGGVSAGSGADAGEASLVVHRNMPLDALHDEAAHHRALAEQHGITYDGWGTSLVGATTEPE</sequence>
<evidence type="ECO:0000313" key="2">
    <source>
        <dbReference type="Proteomes" id="UP000179441"/>
    </source>
</evidence>